<evidence type="ECO:0000256" key="5">
    <source>
        <dbReference type="ARBA" id="ARBA00023002"/>
    </source>
</evidence>
<evidence type="ECO:0000313" key="11">
    <source>
        <dbReference type="Proteomes" id="UP000006804"/>
    </source>
</evidence>
<dbReference type="GO" id="GO:0003942">
    <property type="term" value="F:N-acetyl-gamma-glutamyl-phosphate reductase activity"/>
    <property type="evidence" value="ECO:0007669"/>
    <property type="project" value="UniProtKB-UniRule"/>
</dbReference>
<dbReference type="CDD" id="cd17895">
    <property type="entry name" value="AGPR_1_N"/>
    <property type="match status" value="1"/>
</dbReference>
<dbReference type="FunFam" id="3.30.360.10:FF:000014">
    <property type="entry name" value="N-acetyl-gamma-glutamyl-phosphate reductase"/>
    <property type="match status" value="1"/>
</dbReference>
<comment type="subcellular location">
    <subcellularLocation>
        <location evidence="7">Cytoplasm</location>
    </subcellularLocation>
</comment>
<evidence type="ECO:0000256" key="1">
    <source>
        <dbReference type="ARBA" id="ARBA00004862"/>
    </source>
</evidence>
<dbReference type="HAMAP" id="MF_00150">
    <property type="entry name" value="ArgC_type1"/>
    <property type="match status" value="1"/>
</dbReference>
<dbReference type="AlphaFoldDB" id="F7YU12"/>
<keyword evidence="11" id="KW-1185">Reference proteome</keyword>
<dbReference type="Pfam" id="PF22698">
    <property type="entry name" value="Semialdhyde_dhC_1"/>
    <property type="match status" value="1"/>
</dbReference>
<dbReference type="HOGENOM" id="CLU_006384_0_1_0"/>
<reference evidence="10 11" key="1">
    <citation type="submission" date="2010-11" db="EMBL/GenBank/DDBJ databases">
        <title>The complete genome of Thermotoga thermarum DSM 5069.</title>
        <authorList>
            <consortium name="US DOE Joint Genome Institute (JGI-PGF)"/>
            <person name="Lucas S."/>
            <person name="Copeland A."/>
            <person name="Lapidus A."/>
            <person name="Bruce D."/>
            <person name="Goodwin L."/>
            <person name="Pitluck S."/>
            <person name="Kyrpides N."/>
            <person name="Mavromatis K."/>
            <person name="Ivanova N."/>
            <person name="Zeytun A."/>
            <person name="Brettin T."/>
            <person name="Detter J.C."/>
            <person name="Tapia R."/>
            <person name="Han C."/>
            <person name="Land M."/>
            <person name="Hauser L."/>
            <person name="Markowitz V."/>
            <person name="Cheng J.-F."/>
            <person name="Hugenholtz P."/>
            <person name="Woyke T."/>
            <person name="Wu D."/>
            <person name="Spring S."/>
            <person name="Schroeder M."/>
            <person name="Brambilla E."/>
            <person name="Klenk H.-P."/>
            <person name="Eisen J.A."/>
        </authorList>
    </citation>
    <scope>NUCLEOTIDE SEQUENCE [LARGE SCALE GENOMIC DNA]</scope>
    <source>
        <strain evidence="10 11">DSM 5069</strain>
    </source>
</reference>
<dbReference type="SUPFAM" id="SSF55347">
    <property type="entry name" value="Glyceraldehyde-3-phosphate dehydrogenase-like, C-terminal domain"/>
    <property type="match status" value="1"/>
</dbReference>
<dbReference type="EMBL" id="CP002351">
    <property type="protein sequence ID" value="AEH51594.1"/>
    <property type="molecule type" value="Genomic_DNA"/>
</dbReference>
<feature type="active site" evidence="7 8">
    <location>
        <position position="146"/>
    </location>
</feature>
<protein>
    <recommendedName>
        <fullName evidence="7">N-acetyl-gamma-glutamyl-phosphate reductase</fullName>
        <shortName evidence="7">AGPR</shortName>
        <ecNumber evidence="7">1.2.1.38</ecNumber>
    </recommendedName>
    <alternativeName>
        <fullName evidence="7">N-acetyl-glutamate semialdehyde dehydrogenase</fullName>
        <shortName evidence="7">NAGSA dehydrogenase</shortName>
    </alternativeName>
</protein>
<keyword evidence="4 7" id="KW-0521">NADP</keyword>
<dbReference type="PANTHER" id="PTHR32338:SF10">
    <property type="entry name" value="N-ACETYL-GAMMA-GLUTAMYL-PHOSPHATE REDUCTASE, CHLOROPLASTIC-RELATED"/>
    <property type="match status" value="1"/>
</dbReference>
<dbReference type="GO" id="GO:0070401">
    <property type="term" value="F:NADP+ binding"/>
    <property type="evidence" value="ECO:0007669"/>
    <property type="project" value="InterPro"/>
</dbReference>
<keyword evidence="5 7" id="KW-0560">Oxidoreductase</keyword>
<name>F7YU12_9THEM</name>
<dbReference type="NCBIfam" id="TIGR01850">
    <property type="entry name" value="argC"/>
    <property type="match status" value="1"/>
</dbReference>
<dbReference type="Gene3D" id="3.40.50.720">
    <property type="entry name" value="NAD(P)-binding Rossmann-like Domain"/>
    <property type="match status" value="1"/>
</dbReference>
<keyword evidence="2 7" id="KW-0055">Arginine biosynthesis</keyword>
<comment type="similarity">
    <text evidence="7">Belongs to the NAGSA dehydrogenase family. Type 1 subfamily.</text>
</comment>
<dbReference type="Proteomes" id="UP000006804">
    <property type="component" value="Chromosome"/>
</dbReference>
<evidence type="ECO:0000256" key="3">
    <source>
        <dbReference type="ARBA" id="ARBA00022605"/>
    </source>
</evidence>
<dbReference type="InterPro" id="IPR023013">
    <property type="entry name" value="AGPR_AS"/>
</dbReference>
<evidence type="ECO:0000256" key="8">
    <source>
        <dbReference type="PROSITE-ProRule" id="PRU10010"/>
    </source>
</evidence>
<dbReference type="InterPro" id="IPR000706">
    <property type="entry name" value="AGPR_type-1"/>
</dbReference>
<evidence type="ECO:0000256" key="6">
    <source>
        <dbReference type="ARBA" id="ARBA00050557"/>
    </source>
</evidence>
<dbReference type="GO" id="GO:0051287">
    <property type="term" value="F:NAD binding"/>
    <property type="evidence" value="ECO:0007669"/>
    <property type="project" value="InterPro"/>
</dbReference>
<dbReference type="CDD" id="cd23934">
    <property type="entry name" value="AGPR_1_C"/>
    <property type="match status" value="1"/>
</dbReference>
<dbReference type="EC" id="1.2.1.38" evidence="7"/>
<dbReference type="SUPFAM" id="SSF51735">
    <property type="entry name" value="NAD(P)-binding Rossmann-fold domains"/>
    <property type="match status" value="1"/>
</dbReference>
<evidence type="ECO:0000256" key="2">
    <source>
        <dbReference type="ARBA" id="ARBA00022571"/>
    </source>
</evidence>
<dbReference type="PANTHER" id="PTHR32338">
    <property type="entry name" value="N-ACETYL-GAMMA-GLUTAMYL-PHOSPHATE REDUCTASE, CHLOROPLASTIC-RELATED-RELATED"/>
    <property type="match status" value="1"/>
</dbReference>
<evidence type="ECO:0000256" key="7">
    <source>
        <dbReference type="HAMAP-Rule" id="MF_00150"/>
    </source>
</evidence>
<dbReference type="InterPro" id="IPR000534">
    <property type="entry name" value="Semialdehyde_DH_NAD-bd"/>
</dbReference>
<sequence>MIKVSIVGVTGYTGLELLRILKRHPYVNLEVISSKSHAGKSLSYHFPFSFEEKMIEDLERSIELAQESDVVFLAVPTGVSYEIANKLSKPKIIDLGADFRFNDPKVYEQWYGKKLENYEKFDRVYGLTEIYREQIRNARIVANPGCYPTSVILALAPLLKEKLLLDQTITVDSKSGVSGAGRKDSAEYSFCELNEGMKPYSVVNHRHVPEMEQELSKLFGEKVQLVFTPQLAPMTRGILSTIYVKTKASLLDVYHLYKKFYEKEKFVHVLEPNVFPSTKWTVGSNHVFISMTKDERTDTLVLISVLDNLVKGASGQAVQNMNVMFSLEEDLGLVENPIFP</sequence>
<dbReference type="OrthoDB" id="9801289at2"/>
<dbReference type="Gene3D" id="3.30.360.10">
    <property type="entry name" value="Dihydrodipicolinate Reductase, domain 2"/>
    <property type="match status" value="1"/>
</dbReference>
<organism evidence="10 11">
    <name type="scientific">Pseudothermotoga thermarum DSM 5069</name>
    <dbReference type="NCBI Taxonomy" id="688269"/>
    <lineage>
        <taxon>Bacteria</taxon>
        <taxon>Thermotogati</taxon>
        <taxon>Thermotogota</taxon>
        <taxon>Thermotogae</taxon>
        <taxon>Thermotogales</taxon>
        <taxon>Thermotogaceae</taxon>
        <taxon>Pseudothermotoga</taxon>
    </lineage>
</organism>
<dbReference type="InterPro" id="IPR036291">
    <property type="entry name" value="NAD(P)-bd_dom_sf"/>
</dbReference>
<feature type="domain" description="Semialdehyde dehydrogenase NAD-binding" evidence="9">
    <location>
        <begin position="3"/>
        <end position="138"/>
    </location>
</feature>
<accession>F7YU12</accession>
<dbReference type="InterPro" id="IPR050085">
    <property type="entry name" value="AGPR"/>
</dbReference>
<evidence type="ECO:0000259" key="9">
    <source>
        <dbReference type="SMART" id="SM00859"/>
    </source>
</evidence>
<dbReference type="KEGG" id="tta:Theth_1541"/>
<comment type="pathway">
    <text evidence="1 7">Amino-acid biosynthesis; L-arginine biosynthesis; N(2)-acetyl-L-ornithine from L-glutamate: step 3/4.</text>
</comment>
<dbReference type="GO" id="GO:0006526">
    <property type="term" value="P:L-arginine biosynthetic process"/>
    <property type="evidence" value="ECO:0007669"/>
    <property type="project" value="UniProtKB-UniRule"/>
</dbReference>
<gene>
    <name evidence="7" type="primary">argC</name>
    <name evidence="10" type="ORF">Theth_1541</name>
</gene>
<dbReference type="PROSITE" id="PS01224">
    <property type="entry name" value="ARGC"/>
    <property type="match status" value="1"/>
</dbReference>
<dbReference type="STRING" id="688269.Theth_1541"/>
<dbReference type="eggNOG" id="COG0002">
    <property type="taxonomic scope" value="Bacteria"/>
</dbReference>
<proteinExistence type="inferred from homology"/>
<dbReference type="SMART" id="SM00859">
    <property type="entry name" value="Semialdhyde_dh"/>
    <property type="match status" value="1"/>
</dbReference>
<evidence type="ECO:0000256" key="4">
    <source>
        <dbReference type="ARBA" id="ARBA00022857"/>
    </source>
</evidence>
<comment type="function">
    <text evidence="7">Catalyzes the NADPH-dependent reduction of N-acetyl-5-glutamyl phosphate to yield N-acetyl-L-glutamate 5-semialdehyde.</text>
</comment>
<comment type="catalytic activity">
    <reaction evidence="6 7">
        <text>N-acetyl-L-glutamate 5-semialdehyde + phosphate + NADP(+) = N-acetyl-L-glutamyl 5-phosphate + NADPH + H(+)</text>
        <dbReference type="Rhea" id="RHEA:21588"/>
        <dbReference type="ChEBI" id="CHEBI:15378"/>
        <dbReference type="ChEBI" id="CHEBI:29123"/>
        <dbReference type="ChEBI" id="CHEBI:43474"/>
        <dbReference type="ChEBI" id="CHEBI:57783"/>
        <dbReference type="ChEBI" id="CHEBI:57936"/>
        <dbReference type="ChEBI" id="CHEBI:58349"/>
        <dbReference type="EC" id="1.2.1.38"/>
    </reaction>
</comment>
<evidence type="ECO:0000313" key="10">
    <source>
        <dbReference type="EMBL" id="AEH51594.1"/>
    </source>
</evidence>
<keyword evidence="3 7" id="KW-0028">Amino-acid biosynthesis</keyword>
<dbReference type="GO" id="GO:0005737">
    <property type="term" value="C:cytoplasm"/>
    <property type="evidence" value="ECO:0007669"/>
    <property type="project" value="UniProtKB-SubCell"/>
</dbReference>
<dbReference type="UniPathway" id="UPA00068">
    <property type="reaction ID" value="UER00108"/>
</dbReference>
<dbReference type="PATRIC" id="fig|688269.3.peg.1590"/>
<dbReference type="InterPro" id="IPR058924">
    <property type="entry name" value="AGPR_dimerisation_dom"/>
</dbReference>
<keyword evidence="7" id="KW-0963">Cytoplasm</keyword>
<dbReference type="Pfam" id="PF01118">
    <property type="entry name" value="Semialdhyde_dh"/>
    <property type="match status" value="1"/>
</dbReference>
<dbReference type="RefSeq" id="WP_013932806.1">
    <property type="nucleotide sequence ID" value="NC_015707.1"/>
</dbReference>